<dbReference type="RefSeq" id="WP_055214053.1">
    <property type="nucleotide sequence ID" value="NZ_CYXO01000006.1"/>
</dbReference>
<reference evidence="1 2" key="1">
    <citation type="submission" date="2015-09" db="EMBL/GenBank/DDBJ databases">
        <authorList>
            <consortium name="Pathogen Informatics"/>
        </authorList>
    </citation>
    <scope>NUCLEOTIDE SEQUENCE [LARGE SCALE GENOMIC DNA]</scope>
    <source>
        <strain evidence="1 2">2789STDY5834961</strain>
    </source>
</reference>
<dbReference type="AlphaFoldDB" id="A0A173T3U9"/>
<proteinExistence type="predicted"/>
<accession>A0A173T3U9</accession>
<gene>
    <name evidence="1" type="ORF">ERS852573_01366</name>
</gene>
<dbReference type="Proteomes" id="UP000095597">
    <property type="component" value="Unassembled WGS sequence"/>
</dbReference>
<dbReference type="EMBL" id="CYXO01000006">
    <property type="protein sequence ID" value="CUM97130.1"/>
    <property type="molecule type" value="Genomic_DNA"/>
</dbReference>
<name>A0A173T3U9_9FIRM</name>
<organism evidence="1 2">
    <name type="scientific">Dorea longicatena</name>
    <dbReference type="NCBI Taxonomy" id="88431"/>
    <lineage>
        <taxon>Bacteria</taxon>
        <taxon>Bacillati</taxon>
        <taxon>Bacillota</taxon>
        <taxon>Clostridia</taxon>
        <taxon>Lachnospirales</taxon>
        <taxon>Lachnospiraceae</taxon>
        <taxon>Dorea</taxon>
    </lineage>
</organism>
<evidence type="ECO:0000313" key="1">
    <source>
        <dbReference type="EMBL" id="CUM97130.1"/>
    </source>
</evidence>
<protein>
    <submittedName>
        <fullName evidence="1">Uncharacterized protein</fullName>
    </submittedName>
</protein>
<sequence length="129" mass="14907">MKEKDKVLQALCDGLGENYKLMEIDLELCIYRDFGNRFEVEVSGVHTAKQNKKATIYLWCMDATGAHGYVIKKVGEVPRNKIGKTVEELYEYSENLISQGYDCYEKVQAYLKELVKKEQIKKEEDNGAR</sequence>
<evidence type="ECO:0000313" key="2">
    <source>
        <dbReference type="Proteomes" id="UP000095597"/>
    </source>
</evidence>
<dbReference type="OrthoDB" id="1801331at2"/>